<evidence type="ECO:0000313" key="2">
    <source>
        <dbReference type="Proteomes" id="UP000002774"/>
    </source>
</evidence>
<reference evidence="1" key="1">
    <citation type="submission" date="2011-09" db="EMBL/GenBank/DDBJ databases">
        <title>The permanent draft genome of Mucilaginibacter paludis DSM 18603.</title>
        <authorList>
            <consortium name="US DOE Joint Genome Institute (JGI-PGF)"/>
            <person name="Lucas S."/>
            <person name="Han J."/>
            <person name="Lapidus A."/>
            <person name="Bruce D."/>
            <person name="Goodwin L."/>
            <person name="Pitluck S."/>
            <person name="Peters L."/>
            <person name="Kyrpides N."/>
            <person name="Mavromatis K."/>
            <person name="Ivanova N."/>
            <person name="Mikhailova N."/>
            <person name="Held B."/>
            <person name="Detter J.C."/>
            <person name="Tapia R."/>
            <person name="Han C."/>
            <person name="Land M."/>
            <person name="Hauser L."/>
            <person name="Markowitz V."/>
            <person name="Cheng J.-F."/>
            <person name="Hugenholtz P."/>
            <person name="Woyke T."/>
            <person name="Wu D."/>
            <person name="Tindall B."/>
            <person name="Brambilla E."/>
            <person name="Klenk H.-P."/>
            <person name="Eisen J.A."/>
        </authorList>
    </citation>
    <scope>NUCLEOTIDE SEQUENCE [LARGE SCALE GENOMIC DNA]</scope>
    <source>
        <strain evidence="1">DSM 18603</strain>
    </source>
</reference>
<sequence>MFSVITLSVFIMSCSGQSANNRSVVVKDTAPKAKVKQYPHHDEGDDGPTPSISSILDDVRKSYKDTVKVDTTFLINRDNKMTVKLRHYCTYDNKINLPARYLKIYNLSKFQTHDFISALEVTINSRVVFKGLIKKEDFEKLLDDELKKYAVLMSPNVKLSNNILSIQYSLSVPLSDVGKVFTMKIDTSGNKHITAD</sequence>
<dbReference type="HOGENOM" id="CLU_1388867_0_0_10"/>
<name>H1Y0F0_9SPHI</name>
<keyword evidence="2" id="KW-1185">Reference proteome</keyword>
<accession>H1Y0F0</accession>
<evidence type="ECO:0008006" key="3">
    <source>
        <dbReference type="Google" id="ProtNLM"/>
    </source>
</evidence>
<dbReference type="Proteomes" id="UP000002774">
    <property type="component" value="Chromosome"/>
</dbReference>
<organism evidence="1 2">
    <name type="scientific">Mucilaginibacter paludis DSM 18603</name>
    <dbReference type="NCBI Taxonomy" id="714943"/>
    <lineage>
        <taxon>Bacteria</taxon>
        <taxon>Pseudomonadati</taxon>
        <taxon>Bacteroidota</taxon>
        <taxon>Sphingobacteriia</taxon>
        <taxon>Sphingobacteriales</taxon>
        <taxon>Sphingobacteriaceae</taxon>
        <taxon>Mucilaginibacter</taxon>
    </lineage>
</organism>
<dbReference type="AlphaFoldDB" id="H1Y0F0"/>
<protein>
    <recommendedName>
        <fullName evidence="3">DUF4738 domain-containing protein</fullName>
    </recommendedName>
</protein>
<gene>
    <name evidence="1" type="ORF">Mucpa_4108</name>
</gene>
<evidence type="ECO:0000313" key="1">
    <source>
        <dbReference type="EMBL" id="EHQ28199.1"/>
    </source>
</evidence>
<dbReference type="Gene3D" id="2.40.128.510">
    <property type="entry name" value="Protein of unknown function DUF4738"/>
    <property type="match status" value="1"/>
</dbReference>
<dbReference type="EMBL" id="CM001403">
    <property type="protein sequence ID" value="EHQ28199.1"/>
    <property type="molecule type" value="Genomic_DNA"/>
</dbReference>
<proteinExistence type="predicted"/>